<feature type="transmembrane region" description="Helical" evidence="1">
    <location>
        <begin position="583"/>
        <end position="602"/>
    </location>
</feature>
<evidence type="ECO:0000259" key="2">
    <source>
        <dbReference type="Pfam" id="PF13632"/>
    </source>
</evidence>
<name>A0ABT1EJC7_9FIRM</name>
<dbReference type="PANTHER" id="PTHR35408:SF3">
    <property type="entry name" value="GLYCOSYLTRANSFERASE 2-LIKE DOMAIN-CONTAINING PROTEIN"/>
    <property type="match status" value="1"/>
</dbReference>
<keyword evidence="1" id="KW-1133">Transmembrane helix</keyword>
<keyword evidence="1" id="KW-0472">Membrane</keyword>
<accession>A0ABT1EJC7</accession>
<feature type="transmembrane region" description="Helical" evidence="1">
    <location>
        <begin position="21"/>
        <end position="43"/>
    </location>
</feature>
<reference evidence="3 4" key="1">
    <citation type="journal article" date="2022" name="Genome Biol. Evol.">
        <title>Host diet, physiology and behaviors set the stage for Lachnospiraceae cladogenesis.</title>
        <authorList>
            <person name="Vera-Ponce De Leon A."/>
            <person name="Schneider M."/>
            <person name="Jahnes B.C."/>
            <person name="Sadowski V."/>
            <person name="Camuy-Velez L.A."/>
            <person name="Duan J."/>
            <person name="Sabree Z.L."/>
        </authorList>
    </citation>
    <scope>NUCLEOTIDE SEQUENCE [LARGE SCALE GENOMIC DNA]</scope>
    <source>
        <strain evidence="3 4">PAL227</strain>
    </source>
</reference>
<dbReference type="InterPro" id="IPR001173">
    <property type="entry name" value="Glyco_trans_2-like"/>
</dbReference>
<protein>
    <recommendedName>
        <fullName evidence="2">Glycosyltransferase 2-like domain-containing protein</fullName>
    </recommendedName>
</protein>
<sequence>MSKRKKDRNIPPCLGNEVCGVWPYIMALIIDLAMHIRLFLYVANPSPYTIFRLIISYIFFIYPFCYVADVLWSMRPSVTAILSGEAEINCRNYANTARSDIDKTTLLPVTISIPVYMEQNEVIFETIRQSMQAIKHFRNETGKKANLVISDDGLAQMLGGSCTQEAVETLISQYQINIANLSQLERLAARRILFYRDFEIGFVARPTSGRTGKFKKASNLNYTYRLAERLSEGEYFGMLTGAGGDFEGGYYEGDITISEIILLLDKDSGLSPGILAAVAPEFVGDEKLAYVQCATRAANISENYFTKAVGYNTNNLFHNIWPCKALQGYFVPLVGHNVFVKKSLLTVTGLWPEDRVSEDYAKAIDFYNHGYHGKYVQFKGLEFTEVVSRTFAEETSKQFRYNYGLLEMLFQGTIIPGQTRSCDTMFMIMYFFSCFNAAMLLPTALLECYFGNVNLIWAGFILCNIGFIILPCIRSLIMRKRLPSERRANLGHTTLLALTNLGHTHSILAGFFSYFSDRLRRRVKAFPTTNVDSIDYRFVDGIRLLWNFYKRNKGLLPVMIMCIERCIFIWLRLHVELPTLLTYTYIFLVSVLVPIIMTPQLYSAPIRFFNKSFSQSNIMVNEDSL</sequence>
<dbReference type="Proteomes" id="UP001523565">
    <property type="component" value="Unassembled WGS sequence"/>
</dbReference>
<dbReference type="EMBL" id="JAMZFV010000007">
    <property type="protein sequence ID" value="MCP1109872.1"/>
    <property type="molecule type" value="Genomic_DNA"/>
</dbReference>
<feature type="transmembrane region" description="Helical" evidence="1">
    <location>
        <begin position="425"/>
        <end position="444"/>
    </location>
</feature>
<organism evidence="3 4">
    <name type="scientific">Ohessyouella blattaphilus</name>
    <dbReference type="NCBI Taxonomy" id="2949333"/>
    <lineage>
        <taxon>Bacteria</taxon>
        <taxon>Bacillati</taxon>
        <taxon>Bacillota</taxon>
        <taxon>Clostridia</taxon>
        <taxon>Lachnospirales</taxon>
        <taxon>Lachnospiraceae</taxon>
        <taxon>Ohessyouella</taxon>
    </lineage>
</organism>
<dbReference type="PANTHER" id="PTHR35408">
    <property type="entry name" value="CHROMOSOME 15, WHOLE GENOME SHOTGUN SEQUENCE"/>
    <property type="match status" value="1"/>
</dbReference>
<gene>
    <name evidence="3" type="ORF">NK118_06380</name>
</gene>
<dbReference type="RefSeq" id="WP_262068753.1">
    <property type="nucleotide sequence ID" value="NZ_JAMXOC010000007.1"/>
</dbReference>
<proteinExistence type="predicted"/>
<feature type="transmembrane region" description="Helical" evidence="1">
    <location>
        <begin position="554"/>
        <end position="571"/>
    </location>
</feature>
<feature type="domain" description="Glycosyltransferase 2-like" evidence="2">
    <location>
        <begin position="260"/>
        <end position="464"/>
    </location>
</feature>
<comment type="caution">
    <text evidence="3">The sequence shown here is derived from an EMBL/GenBank/DDBJ whole genome shotgun (WGS) entry which is preliminary data.</text>
</comment>
<dbReference type="Gene3D" id="3.90.550.10">
    <property type="entry name" value="Spore Coat Polysaccharide Biosynthesis Protein SpsA, Chain A"/>
    <property type="match status" value="1"/>
</dbReference>
<evidence type="ECO:0000313" key="3">
    <source>
        <dbReference type="EMBL" id="MCP1109872.1"/>
    </source>
</evidence>
<evidence type="ECO:0000313" key="4">
    <source>
        <dbReference type="Proteomes" id="UP001523565"/>
    </source>
</evidence>
<feature type="transmembrane region" description="Helical" evidence="1">
    <location>
        <begin position="49"/>
        <end position="72"/>
    </location>
</feature>
<evidence type="ECO:0000256" key="1">
    <source>
        <dbReference type="SAM" id="Phobius"/>
    </source>
</evidence>
<dbReference type="InterPro" id="IPR029044">
    <property type="entry name" value="Nucleotide-diphossugar_trans"/>
</dbReference>
<keyword evidence="1" id="KW-0812">Transmembrane</keyword>
<dbReference type="SUPFAM" id="SSF53448">
    <property type="entry name" value="Nucleotide-diphospho-sugar transferases"/>
    <property type="match status" value="1"/>
</dbReference>
<feature type="transmembrane region" description="Helical" evidence="1">
    <location>
        <begin position="456"/>
        <end position="477"/>
    </location>
</feature>
<keyword evidence="4" id="KW-1185">Reference proteome</keyword>
<dbReference type="Pfam" id="PF13632">
    <property type="entry name" value="Glyco_trans_2_3"/>
    <property type="match status" value="1"/>
</dbReference>